<accession>A0A2P4R702</accession>
<organism evidence="2">
    <name type="scientific">Companilactobacillus formosensis</name>
    <dbReference type="NCBI Taxonomy" id="1617889"/>
    <lineage>
        <taxon>Bacteria</taxon>
        <taxon>Bacillati</taxon>
        <taxon>Bacillota</taxon>
        <taxon>Bacilli</taxon>
        <taxon>Lactobacillales</taxon>
        <taxon>Lactobacillaceae</taxon>
        <taxon>Companilactobacillus</taxon>
    </lineage>
</organism>
<evidence type="ECO:0000259" key="1">
    <source>
        <dbReference type="Pfam" id="PF12146"/>
    </source>
</evidence>
<proteinExistence type="predicted"/>
<gene>
    <name evidence="2" type="ORF">C2R26_05210</name>
</gene>
<keyword evidence="2" id="KW-0378">Hydrolase</keyword>
<name>A0A2P4R702_9LACO</name>
<protein>
    <submittedName>
        <fullName evidence="2">Alpha/beta hydrolase</fullName>
    </submittedName>
</protein>
<dbReference type="AlphaFoldDB" id="A0A2P4R702"/>
<feature type="domain" description="Serine aminopeptidase S33" evidence="1">
    <location>
        <begin position="86"/>
        <end position="150"/>
    </location>
</feature>
<reference evidence="2" key="1">
    <citation type="submission" date="2018-01" db="EMBL/GenBank/DDBJ databases">
        <title>Genome sequnecing of Lactobacillus formosensis KACC 18721.</title>
        <authorList>
            <person name="Kim S.-J."/>
            <person name="Heo J."/>
        </authorList>
    </citation>
    <scope>NUCLEOTIDE SEQUENCE</scope>
    <source>
        <strain evidence="2">KACC 18721</strain>
    </source>
</reference>
<dbReference type="InterPro" id="IPR022742">
    <property type="entry name" value="Hydrolase_4"/>
</dbReference>
<sequence length="289" mass="32555">MIEELNIISKSGTELQGTLFKSGHASTVLIAITGVHGNFYSNPFYVNIGKTLMDAGIDFIYAQTRDAFSQVEAINHVTGKKELVGSWSENFDDANEDVEAYLEYVKNHHYQDVILGGHSLGANKVIHYLATHKKSNVDKFLLISPANIKRLTDTVSEKEKLVVKQLVESGKGKQILPFQLFGWLPCTADTADQWLNSTTLDNVHTRKNADFSQVERIENTGALLIGTMDTFTYGDPVKYLQNINEHFQNKQNNDLIFIKNTGHTYQEKEQELANEILKLIQKWQFGGIS</sequence>
<evidence type="ECO:0000313" key="2">
    <source>
        <dbReference type="EMBL" id="POH37038.1"/>
    </source>
</evidence>
<comment type="caution">
    <text evidence="2">The sequence shown here is derived from an EMBL/GenBank/DDBJ whole genome shotgun (WGS) entry which is preliminary data.</text>
</comment>
<dbReference type="GO" id="GO:0016787">
    <property type="term" value="F:hydrolase activity"/>
    <property type="evidence" value="ECO:0007669"/>
    <property type="project" value="UniProtKB-KW"/>
</dbReference>
<dbReference type="SUPFAM" id="SSF53474">
    <property type="entry name" value="alpha/beta-Hydrolases"/>
    <property type="match status" value="1"/>
</dbReference>
<dbReference type="Gene3D" id="3.40.50.1820">
    <property type="entry name" value="alpha/beta hydrolase"/>
    <property type="match status" value="1"/>
</dbReference>
<dbReference type="InterPro" id="IPR029058">
    <property type="entry name" value="AB_hydrolase_fold"/>
</dbReference>
<dbReference type="Pfam" id="PF12146">
    <property type="entry name" value="Hydrolase_4"/>
    <property type="match status" value="1"/>
</dbReference>
<dbReference type="EMBL" id="PPWZ01000032">
    <property type="protein sequence ID" value="POH37038.1"/>
    <property type="molecule type" value="Genomic_DNA"/>
</dbReference>